<evidence type="ECO:0000256" key="1">
    <source>
        <dbReference type="ARBA" id="ARBA00006422"/>
    </source>
</evidence>
<name>A0A518GWX3_9BACT</name>
<proteinExistence type="inferred from homology"/>
<gene>
    <name evidence="14" type="primary">pyrK_1</name>
    <name evidence="14" type="ORF">ElP_09030</name>
</gene>
<dbReference type="GO" id="GO:0050660">
    <property type="term" value="F:flavin adenine dinucleotide binding"/>
    <property type="evidence" value="ECO:0007669"/>
    <property type="project" value="InterPro"/>
</dbReference>
<dbReference type="SUPFAM" id="SSF52343">
    <property type="entry name" value="Ferredoxin reductase-like, C-terminal NADP-linked domain"/>
    <property type="match status" value="1"/>
</dbReference>
<evidence type="ECO:0000256" key="4">
    <source>
        <dbReference type="ARBA" id="ARBA00022714"/>
    </source>
</evidence>
<dbReference type="InterPro" id="IPR050353">
    <property type="entry name" value="PyrK_electron_transfer"/>
</dbReference>
<protein>
    <submittedName>
        <fullName evidence="14">Dihydroorotate dehydrogenase B (NAD(+)), electron transfer subunit</fullName>
    </submittedName>
</protein>
<evidence type="ECO:0000313" key="15">
    <source>
        <dbReference type="Proteomes" id="UP000317835"/>
    </source>
</evidence>
<keyword evidence="5 12" id="KW-0479">Metal-binding</keyword>
<dbReference type="PIRSF" id="PIRSF006816">
    <property type="entry name" value="Cyc3_hyd_g"/>
    <property type="match status" value="1"/>
</dbReference>
<feature type="binding site" evidence="12">
    <location>
        <position position="253"/>
    </location>
    <ligand>
        <name>[2Fe-2S] cluster</name>
        <dbReference type="ChEBI" id="CHEBI:190135"/>
    </ligand>
</feature>
<dbReference type="InterPro" id="IPR012165">
    <property type="entry name" value="Cyt_c3_hydrogenase_gsu"/>
</dbReference>
<evidence type="ECO:0000256" key="3">
    <source>
        <dbReference type="ARBA" id="ARBA00022630"/>
    </source>
</evidence>
<dbReference type="InterPro" id="IPR039261">
    <property type="entry name" value="FNR_nucleotide-bd"/>
</dbReference>
<evidence type="ECO:0000256" key="9">
    <source>
        <dbReference type="ARBA" id="ARBA00023014"/>
    </source>
</evidence>
<comment type="similarity">
    <text evidence="1">Belongs to the PyrK family.</text>
</comment>
<dbReference type="PROSITE" id="PS51384">
    <property type="entry name" value="FAD_FR"/>
    <property type="match status" value="1"/>
</dbReference>
<comment type="cofactor">
    <cofactor evidence="11">
        <name>FAD</name>
        <dbReference type="ChEBI" id="CHEBI:57692"/>
    </cofactor>
    <text evidence="11">Binds 1 FAD per subunit.</text>
</comment>
<dbReference type="RefSeq" id="WP_145267482.1">
    <property type="nucleotide sequence ID" value="NZ_CP036426.1"/>
</dbReference>
<feature type="binding site" evidence="11">
    <location>
        <begin position="90"/>
        <end position="91"/>
    </location>
    <ligand>
        <name>FAD</name>
        <dbReference type="ChEBI" id="CHEBI:57692"/>
    </ligand>
</feature>
<evidence type="ECO:0000256" key="2">
    <source>
        <dbReference type="ARBA" id="ARBA00022448"/>
    </source>
</evidence>
<evidence type="ECO:0000256" key="11">
    <source>
        <dbReference type="PIRSR" id="PIRSR006816-1"/>
    </source>
</evidence>
<evidence type="ECO:0000256" key="10">
    <source>
        <dbReference type="ARBA" id="ARBA00034078"/>
    </source>
</evidence>
<dbReference type="Gene3D" id="3.40.50.80">
    <property type="entry name" value="Nucleotide-binding domain of ferredoxin-NADP reductase (FNR) module"/>
    <property type="match status" value="1"/>
</dbReference>
<feature type="binding site" evidence="12">
    <location>
        <position position="261"/>
    </location>
    <ligand>
        <name>[2Fe-2S] cluster</name>
        <dbReference type="ChEBI" id="CHEBI:190135"/>
    </ligand>
</feature>
<dbReference type="GO" id="GO:0016491">
    <property type="term" value="F:oxidoreductase activity"/>
    <property type="evidence" value="ECO:0007669"/>
    <property type="project" value="InterPro"/>
</dbReference>
<dbReference type="PANTHER" id="PTHR43513">
    <property type="entry name" value="DIHYDROOROTATE DEHYDROGENASE B (NAD(+)), ELECTRON TRANSFER SUBUNIT"/>
    <property type="match status" value="1"/>
</dbReference>
<dbReference type="Gene3D" id="2.10.240.10">
    <property type="entry name" value="Dihydroorotate dehydrogenase, electron transfer subunit"/>
    <property type="match status" value="1"/>
</dbReference>
<dbReference type="SUPFAM" id="SSF63380">
    <property type="entry name" value="Riboflavin synthase domain-like"/>
    <property type="match status" value="1"/>
</dbReference>
<reference evidence="14 15" key="1">
    <citation type="submission" date="2019-02" db="EMBL/GenBank/DDBJ databases">
        <title>Deep-cultivation of Planctomycetes and their phenomic and genomic characterization uncovers novel biology.</title>
        <authorList>
            <person name="Wiegand S."/>
            <person name="Jogler M."/>
            <person name="Boedeker C."/>
            <person name="Pinto D."/>
            <person name="Vollmers J."/>
            <person name="Rivas-Marin E."/>
            <person name="Kohn T."/>
            <person name="Peeters S.H."/>
            <person name="Heuer A."/>
            <person name="Rast P."/>
            <person name="Oberbeckmann S."/>
            <person name="Bunk B."/>
            <person name="Jeske O."/>
            <person name="Meyerdierks A."/>
            <person name="Storesund J.E."/>
            <person name="Kallscheuer N."/>
            <person name="Luecker S."/>
            <person name="Lage O.M."/>
            <person name="Pohl T."/>
            <person name="Merkel B.J."/>
            <person name="Hornburger P."/>
            <person name="Mueller R.-W."/>
            <person name="Bruemmer F."/>
            <person name="Labrenz M."/>
            <person name="Spormann A.M."/>
            <person name="Op den Camp H."/>
            <person name="Overmann J."/>
            <person name="Amann R."/>
            <person name="Jetten M.S.M."/>
            <person name="Mascher T."/>
            <person name="Medema M.H."/>
            <person name="Devos D.P."/>
            <person name="Kaster A.-K."/>
            <person name="Ovreas L."/>
            <person name="Rohde M."/>
            <person name="Galperin M.Y."/>
            <person name="Jogler C."/>
        </authorList>
    </citation>
    <scope>NUCLEOTIDE SEQUENCE [LARGE SCALE GENOMIC DNA]</scope>
    <source>
        <strain evidence="14 15">ElP</strain>
    </source>
</reference>
<feature type="domain" description="FAD-binding FR-type" evidence="13">
    <location>
        <begin position="9"/>
        <end position="115"/>
    </location>
</feature>
<dbReference type="OrthoDB" id="9789468at2"/>
<evidence type="ECO:0000256" key="5">
    <source>
        <dbReference type="ARBA" id="ARBA00022723"/>
    </source>
</evidence>
<dbReference type="Gene3D" id="2.40.30.10">
    <property type="entry name" value="Translation factors"/>
    <property type="match status" value="1"/>
</dbReference>
<dbReference type="InterPro" id="IPR019480">
    <property type="entry name" value="Dihydroorotate_DH_Fe-S-bd"/>
</dbReference>
<evidence type="ECO:0000256" key="12">
    <source>
        <dbReference type="PIRSR" id="PIRSR006816-2"/>
    </source>
</evidence>
<comment type="cofactor">
    <cofactor evidence="12">
        <name>[2Fe-2S] cluster</name>
        <dbReference type="ChEBI" id="CHEBI:190135"/>
    </cofactor>
    <text evidence="12">Binds 1 [2Fe-2S] cluster per subunit.</text>
</comment>
<keyword evidence="3 11" id="KW-0285">Flavoprotein</keyword>
<evidence type="ECO:0000256" key="8">
    <source>
        <dbReference type="ARBA" id="ARBA00023004"/>
    </source>
</evidence>
<dbReference type="InterPro" id="IPR037117">
    <property type="entry name" value="Dihydroorotate_DH_ele_sf"/>
</dbReference>
<feature type="binding site" evidence="12">
    <location>
        <position position="258"/>
    </location>
    <ligand>
        <name>[2Fe-2S] cluster</name>
        <dbReference type="ChEBI" id="CHEBI:190135"/>
    </ligand>
</feature>
<evidence type="ECO:0000256" key="7">
    <source>
        <dbReference type="ARBA" id="ARBA00022982"/>
    </source>
</evidence>
<evidence type="ECO:0000259" key="13">
    <source>
        <dbReference type="PROSITE" id="PS51384"/>
    </source>
</evidence>
<keyword evidence="7" id="KW-0249">Electron transport</keyword>
<dbReference type="KEGG" id="tpla:ElP_09030"/>
<feature type="binding site" evidence="12">
    <location>
        <position position="278"/>
    </location>
    <ligand>
        <name>[2Fe-2S] cluster</name>
        <dbReference type="ChEBI" id="CHEBI:190135"/>
    </ligand>
</feature>
<dbReference type="InterPro" id="IPR017938">
    <property type="entry name" value="Riboflavin_synthase-like_b-brl"/>
</dbReference>
<keyword evidence="4 12" id="KW-0001">2Fe-2S</keyword>
<dbReference type="GO" id="GO:0046872">
    <property type="term" value="F:metal ion binding"/>
    <property type="evidence" value="ECO:0007669"/>
    <property type="project" value="UniProtKB-KW"/>
</dbReference>
<organism evidence="14 15">
    <name type="scientific">Tautonia plasticadhaerens</name>
    <dbReference type="NCBI Taxonomy" id="2527974"/>
    <lineage>
        <taxon>Bacteria</taxon>
        <taxon>Pseudomonadati</taxon>
        <taxon>Planctomycetota</taxon>
        <taxon>Planctomycetia</taxon>
        <taxon>Isosphaerales</taxon>
        <taxon>Isosphaeraceae</taxon>
        <taxon>Tautonia</taxon>
    </lineage>
</organism>
<dbReference type="CDD" id="cd06218">
    <property type="entry name" value="DHOD_e_trans"/>
    <property type="match status" value="1"/>
</dbReference>
<comment type="cofactor">
    <cofactor evidence="10">
        <name>[2Fe-2S] cluster</name>
        <dbReference type="ChEBI" id="CHEBI:190135"/>
    </cofactor>
</comment>
<keyword evidence="9 12" id="KW-0411">Iron-sulfur</keyword>
<dbReference type="Pfam" id="PF10418">
    <property type="entry name" value="DHODB_Fe-S_bind"/>
    <property type="match status" value="1"/>
</dbReference>
<sequence length="297" mass="30847">MIADAPPSASHRSVKVVENVRVARDTYRIRLLAPEMARAILPGQFLMIRPTRPGSTDPFFGRPFALYDTVPGPSGTPEAIDVVYLVLGRGTAALAGRRPGDRVEAWGPLGNGFGPPPGDGGPVTFVAGGIGQTPFLALGRWWTGRQSYGTPAVDHSGSPASSAELLYGVRSADLAAEIEAFEAAGIAVRLATDDGSAGHHGLVTGLLEGRLRRGPRPSKLVGCGPPPMLGALAEIADREGIPCDVSLENQMACGFGACFSCVVPIRQADGSTDLRRVCVEGPIVPASEVAWPIGGGH</sequence>
<dbReference type="InterPro" id="IPR017927">
    <property type="entry name" value="FAD-bd_FR_type"/>
</dbReference>
<keyword evidence="6 11" id="KW-0274">FAD</keyword>
<dbReference type="GO" id="GO:0051537">
    <property type="term" value="F:2 iron, 2 sulfur cluster binding"/>
    <property type="evidence" value="ECO:0007669"/>
    <property type="project" value="UniProtKB-KW"/>
</dbReference>
<dbReference type="EMBL" id="CP036426">
    <property type="protein sequence ID" value="QDV33061.1"/>
    <property type="molecule type" value="Genomic_DNA"/>
</dbReference>
<keyword evidence="8 12" id="KW-0408">Iron</keyword>
<keyword evidence="2" id="KW-0813">Transport</keyword>
<dbReference type="GO" id="GO:0006221">
    <property type="term" value="P:pyrimidine nucleotide biosynthetic process"/>
    <property type="evidence" value="ECO:0007669"/>
    <property type="project" value="InterPro"/>
</dbReference>
<dbReference type="Proteomes" id="UP000317835">
    <property type="component" value="Chromosome"/>
</dbReference>
<keyword evidence="15" id="KW-1185">Reference proteome</keyword>
<dbReference type="PANTHER" id="PTHR43513:SF3">
    <property type="entry name" value="DIHYDROOROTATE DEHYDROGENASE B (NAD(+)), ELECTRON TRANSFER SUBUNIT-RELATED"/>
    <property type="match status" value="1"/>
</dbReference>
<accession>A0A518GWX3</accession>
<evidence type="ECO:0000313" key="14">
    <source>
        <dbReference type="EMBL" id="QDV33061.1"/>
    </source>
</evidence>
<evidence type="ECO:0000256" key="6">
    <source>
        <dbReference type="ARBA" id="ARBA00022827"/>
    </source>
</evidence>
<dbReference type="AlphaFoldDB" id="A0A518GWX3"/>